<dbReference type="EnsemblMetazoa" id="ISCW007359-RA">
    <property type="protein sequence ID" value="ISCW007359-PA"/>
    <property type="gene ID" value="ISCW007359"/>
</dbReference>
<reference evidence="5 7" key="1">
    <citation type="submission" date="2008-03" db="EMBL/GenBank/DDBJ databases">
        <title>Annotation of Ixodes scapularis.</title>
        <authorList>
            <consortium name="Ixodes scapularis Genome Project Consortium"/>
            <person name="Caler E."/>
            <person name="Hannick L.I."/>
            <person name="Bidwell S."/>
            <person name="Joardar V."/>
            <person name="Thiagarajan M."/>
            <person name="Amedeo P."/>
            <person name="Galinsky K.J."/>
            <person name="Schobel S."/>
            <person name="Inman J."/>
            <person name="Hostetler J."/>
            <person name="Miller J."/>
            <person name="Hammond M."/>
            <person name="Megy K."/>
            <person name="Lawson D."/>
            <person name="Kodira C."/>
            <person name="Sutton G."/>
            <person name="Meyer J."/>
            <person name="Hill C.A."/>
            <person name="Birren B."/>
            <person name="Nene V."/>
            <person name="Collins F."/>
            <person name="Alarcon-Chaidez F."/>
            <person name="Wikel S."/>
            <person name="Strausberg R."/>
        </authorList>
    </citation>
    <scope>NUCLEOTIDE SEQUENCE [LARGE SCALE GENOMIC DNA]</scope>
    <source>
        <strain evidence="7">Wikel</strain>
        <strain evidence="5">Wikel colony</strain>
    </source>
</reference>
<evidence type="ECO:0000313" key="7">
    <source>
        <dbReference type="Proteomes" id="UP000001555"/>
    </source>
</evidence>
<evidence type="ECO:0000313" key="5">
    <source>
        <dbReference type="EMBL" id="EEC11050.1"/>
    </source>
</evidence>
<feature type="signal peptide" evidence="4">
    <location>
        <begin position="1"/>
        <end position="21"/>
    </location>
</feature>
<dbReference type="GO" id="GO:0016020">
    <property type="term" value="C:membrane"/>
    <property type="evidence" value="ECO:0000318"/>
    <property type="project" value="GO_Central"/>
</dbReference>
<keyword evidence="7" id="KW-1185">Reference proteome</keyword>
<dbReference type="InterPro" id="IPR001611">
    <property type="entry name" value="Leu-rich_rpt"/>
</dbReference>
<dbReference type="HOGENOM" id="CLU_061046_0_0_1"/>
<dbReference type="InterPro" id="IPR032675">
    <property type="entry name" value="LRR_dom_sf"/>
</dbReference>
<dbReference type="InParanoid" id="B7PWS8"/>
<keyword evidence="3" id="KW-0677">Repeat</keyword>
<dbReference type="Pfam" id="PF13855">
    <property type="entry name" value="LRR_8"/>
    <property type="match status" value="1"/>
</dbReference>
<dbReference type="VEuPathDB" id="VectorBase:ISCP_027419"/>
<dbReference type="KEGG" id="isc:8032525"/>
<evidence type="ECO:0000256" key="2">
    <source>
        <dbReference type="ARBA" id="ARBA00022729"/>
    </source>
</evidence>
<evidence type="ECO:0000256" key="3">
    <source>
        <dbReference type="ARBA" id="ARBA00022737"/>
    </source>
</evidence>
<evidence type="ECO:0000313" key="6">
    <source>
        <dbReference type="EnsemblMetazoa" id="ISCW007359-PA"/>
    </source>
</evidence>
<evidence type="ECO:0000256" key="1">
    <source>
        <dbReference type="ARBA" id="ARBA00022614"/>
    </source>
</evidence>
<dbReference type="EMBL" id="DS809935">
    <property type="protein sequence ID" value="EEC11050.1"/>
    <property type="molecule type" value="Genomic_DNA"/>
</dbReference>
<dbReference type="EMBL" id="ABJB010711488">
    <property type="status" value="NOT_ANNOTATED_CDS"/>
    <property type="molecule type" value="Genomic_DNA"/>
</dbReference>
<protein>
    <submittedName>
        <fullName evidence="5 6">Secreted protein, putative</fullName>
    </submittedName>
</protein>
<dbReference type="STRING" id="6945.B7PWS8"/>
<dbReference type="Gene3D" id="3.80.10.10">
    <property type="entry name" value="Ribonuclease Inhibitor"/>
    <property type="match status" value="1"/>
</dbReference>
<evidence type="ECO:0007829" key="8">
    <source>
        <dbReference type="PeptideAtlas" id="B7PWS8"/>
    </source>
</evidence>
<dbReference type="SUPFAM" id="SSF52058">
    <property type="entry name" value="L domain-like"/>
    <property type="match status" value="1"/>
</dbReference>
<dbReference type="PANTHER" id="PTHR24364:SF18">
    <property type="entry name" value="LP06937P"/>
    <property type="match status" value="1"/>
</dbReference>
<gene>
    <name evidence="6" type="primary">8032525</name>
    <name evidence="5" type="ORF">IscW_ISCW007359</name>
</gene>
<dbReference type="InterPro" id="IPR052286">
    <property type="entry name" value="Wnt_signaling_inhibitor"/>
</dbReference>
<dbReference type="AlphaFoldDB" id="B7PWS8"/>
<organism>
    <name type="scientific">Ixodes scapularis</name>
    <name type="common">Black-legged tick</name>
    <name type="synonym">Deer tick</name>
    <dbReference type="NCBI Taxonomy" id="6945"/>
    <lineage>
        <taxon>Eukaryota</taxon>
        <taxon>Metazoa</taxon>
        <taxon>Ecdysozoa</taxon>
        <taxon>Arthropoda</taxon>
        <taxon>Chelicerata</taxon>
        <taxon>Arachnida</taxon>
        <taxon>Acari</taxon>
        <taxon>Parasitiformes</taxon>
        <taxon>Ixodida</taxon>
        <taxon>Ixodoidea</taxon>
        <taxon>Ixodidae</taxon>
        <taxon>Ixodinae</taxon>
        <taxon>Ixodes</taxon>
    </lineage>
</organism>
<dbReference type="PANTHER" id="PTHR24364">
    <property type="entry name" value="LP06937P"/>
    <property type="match status" value="1"/>
</dbReference>
<dbReference type="PaxDb" id="6945-B7PWS8"/>
<name>B7PWS8_IXOSC</name>
<dbReference type="VEuPathDB" id="VectorBase:ISCI007359"/>
<evidence type="ECO:0000256" key="4">
    <source>
        <dbReference type="SAM" id="SignalP"/>
    </source>
</evidence>
<dbReference type="VEuPathDB" id="VectorBase:ISCW007359"/>
<reference evidence="6" key="2">
    <citation type="submission" date="2020-05" db="UniProtKB">
        <authorList>
            <consortium name="EnsemblMetazoa"/>
        </authorList>
    </citation>
    <scope>IDENTIFICATION</scope>
    <source>
        <strain evidence="6">wikel</strain>
    </source>
</reference>
<keyword evidence="8" id="KW-1267">Proteomics identification</keyword>
<dbReference type="Proteomes" id="UP000001555">
    <property type="component" value="Unassembled WGS sequence"/>
</dbReference>
<keyword evidence="1" id="KW-0433">Leucine-rich repeat</keyword>
<keyword evidence="2 4" id="KW-0732">Signal</keyword>
<proteinExistence type="evidence at protein level"/>
<sequence>MISFNLLAWCVTLWVTAAASCRDSMVGNYSFVTCSGFSNSSELRDQLQRSSPRKEFTLVLKDSWFDRVVPYALGQLQPSVLELSNVTVDSFCDEEPFAALRESLTSIAFAQKSSLPCSWSLLRQLDKLQALSLSGLAQLNLSNSFNQLPQSLKIVSIAHSRISNVDEDWLSALIGIQIVSIRSTNLNIFLRSMLPKPAPFLRRLDLFNNSIASLEKNFSDGYPVLKYLTLDNNKITTFEEATLAPLLQSASHRRVRFIGNPLHCGCRLRFLLSYPREWLRASCKTPRRLNRRALSTLAEADLAPCDQEP</sequence>
<accession>B7PWS8</accession>
<feature type="chain" id="PRO_5010826452" evidence="4">
    <location>
        <begin position="22"/>
        <end position="309"/>
    </location>
</feature>